<accession>A0A822YRS4</accession>
<dbReference type="InterPro" id="IPR029058">
    <property type="entry name" value="AB_hydrolase_fold"/>
</dbReference>
<evidence type="ECO:0000313" key="2">
    <source>
        <dbReference type="Proteomes" id="UP000607653"/>
    </source>
</evidence>
<organism evidence="1 2">
    <name type="scientific">Nelumbo nucifera</name>
    <name type="common">Sacred lotus</name>
    <dbReference type="NCBI Taxonomy" id="4432"/>
    <lineage>
        <taxon>Eukaryota</taxon>
        <taxon>Viridiplantae</taxon>
        <taxon>Streptophyta</taxon>
        <taxon>Embryophyta</taxon>
        <taxon>Tracheophyta</taxon>
        <taxon>Spermatophyta</taxon>
        <taxon>Magnoliopsida</taxon>
        <taxon>Proteales</taxon>
        <taxon>Nelumbonaceae</taxon>
        <taxon>Nelumbo</taxon>
    </lineage>
</organism>
<evidence type="ECO:0000313" key="1">
    <source>
        <dbReference type="EMBL" id="DAD36884.1"/>
    </source>
</evidence>
<protein>
    <recommendedName>
        <fullName evidence="3">Phospholipase/carboxylesterase/thioesterase domain-containing protein</fullName>
    </recommendedName>
</protein>
<dbReference type="Proteomes" id="UP000607653">
    <property type="component" value="Unassembled WGS sequence"/>
</dbReference>
<reference evidence="1 2" key="1">
    <citation type="journal article" date="2020" name="Mol. Biol. Evol.">
        <title>Distinct Expression and Methylation Patterns for Genes with Different Fates following a Single Whole-Genome Duplication in Flowering Plants.</title>
        <authorList>
            <person name="Shi T."/>
            <person name="Rahmani R.S."/>
            <person name="Gugger P.F."/>
            <person name="Wang M."/>
            <person name="Li H."/>
            <person name="Zhang Y."/>
            <person name="Li Z."/>
            <person name="Wang Q."/>
            <person name="Van de Peer Y."/>
            <person name="Marchal K."/>
            <person name="Chen J."/>
        </authorList>
    </citation>
    <scope>NUCLEOTIDE SEQUENCE [LARGE SCALE GENOMIC DNA]</scope>
    <source>
        <tissue evidence="1">Leaf</tissue>
    </source>
</reference>
<name>A0A822YRS4_NELNU</name>
<evidence type="ECO:0008006" key="3">
    <source>
        <dbReference type="Google" id="ProtNLM"/>
    </source>
</evidence>
<dbReference type="Gene3D" id="3.40.50.1820">
    <property type="entry name" value="alpha/beta hydrolase"/>
    <property type="match status" value="1"/>
</dbReference>
<comment type="caution">
    <text evidence="1">The sequence shown here is derived from an EMBL/GenBank/DDBJ whole genome shotgun (WGS) entry which is preliminary data.</text>
</comment>
<proteinExistence type="predicted"/>
<gene>
    <name evidence="1" type="ORF">HUJ06_007525</name>
</gene>
<sequence>MIDKEIGFGTNPKNVFLCGFSQGGMNSTSLSLFSPTLIPNLL</sequence>
<dbReference type="EMBL" id="DUZY01000004">
    <property type="protein sequence ID" value="DAD36884.1"/>
    <property type="molecule type" value="Genomic_DNA"/>
</dbReference>
<dbReference type="AlphaFoldDB" id="A0A822YRS4"/>
<keyword evidence="2" id="KW-1185">Reference proteome</keyword>
<dbReference type="SUPFAM" id="SSF53474">
    <property type="entry name" value="alpha/beta-Hydrolases"/>
    <property type="match status" value="1"/>
</dbReference>